<organism evidence="2 3">
    <name type="scientific">Clostridium omnivorum</name>
    <dbReference type="NCBI Taxonomy" id="1604902"/>
    <lineage>
        <taxon>Bacteria</taxon>
        <taxon>Bacillati</taxon>
        <taxon>Bacillota</taxon>
        <taxon>Clostridia</taxon>
        <taxon>Eubacteriales</taxon>
        <taxon>Clostridiaceae</taxon>
        <taxon>Clostridium</taxon>
    </lineage>
</organism>
<comment type="caution">
    <text evidence="2">The sequence shown here is derived from an EMBL/GenBank/DDBJ whole genome shotgun (WGS) entry which is preliminary data.</text>
</comment>
<evidence type="ECO:0000313" key="3">
    <source>
        <dbReference type="Proteomes" id="UP001208567"/>
    </source>
</evidence>
<dbReference type="Pfam" id="PF00196">
    <property type="entry name" value="GerE"/>
    <property type="match status" value="1"/>
</dbReference>
<dbReference type="RefSeq" id="WP_264849546.1">
    <property type="nucleotide sequence ID" value="NZ_BRXR01000001.1"/>
</dbReference>
<dbReference type="CDD" id="cd06170">
    <property type="entry name" value="LuxR_C_like"/>
    <property type="match status" value="1"/>
</dbReference>
<evidence type="ECO:0000259" key="1">
    <source>
        <dbReference type="PROSITE" id="PS50043"/>
    </source>
</evidence>
<keyword evidence="3" id="KW-1185">Reference proteome</keyword>
<dbReference type="InterPro" id="IPR036388">
    <property type="entry name" value="WH-like_DNA-bd_sf"/>
</dbReference>
<dbReference type="SUPFAM" id="SSF46894">
    <property type="entry name" value="C-terminal effector domain of the bipartite response regulators"/>
    <property type="match status" value="1"/>
</dbReference>
<feature type="domain" description="HTH luxR-type" evidence="1">
    <location>
        <begin position="73"/>
        <end position="139"/>
    </location>
</feature>
<evidence type="ECO:0000313" key="2">
    <source>
        <dbReference type="EMBL" id="GLC30282.1"/>
    </source>
</evidence>
<reference evidence="2 3" key="1">
    <citation type="journal article" date="2024" name="Int. J. Syst. Evol. Microbiol.">
        <title>Clostridium omnivorum sp. nov., isolated from anoxic soil under the treatment of reductive soil disinfestation.</title>
        <authorList>
            <person name="Ueki A."/>
            <person name="Tonouchi A."/>
            <person name="Kaku N."/>
            <person name="Honma S."/>
            <person name="Ueki K."/>
        </authorList>
    </citation>
    <scope>NUCLEOTIDE SEQUENCE [LARGE SCALE GENOMIC DNA]</scope>
    <source>
        <strain evidence="2 3">E14</strain>
    </source>
</reference>
<accession>A0ABQ5N4X1</accession>
<dbReference type="InterPro" id="IPR016032">
    <property type="entry name" value="Sig_transdc_resp-reg_C-effctor"/>
</dbReference>
<gene>
    <name evidence="2" type="ORF">bsdE14_16920</name>
</gene>
<dbReference type="Proteomes" id="UP001208567">
    <property type="component" value="Unassembled WGS sequence"/>
</dbReference>
<dbReference type="PROSITE" id="PS50043">
    <property type="entry name" value="HTH_LUXR_2"/>
    <property type="match status" value="1"/>
</dbReference>
<dbReference type="InterPro" id="IPR000792">
    <property type="entry name" value="Tscrpt_reg_LuxR_C"/>
</dbReference>
<dbReference type="EMBL" id="BRXR01000001">
    <property type="protein sequence ID" value="GLC30282.1"/>
    <property type="molecule type" value="Genomic_DNA"/>
</dbReference>
<name>A0ABQ5N4X1_9CLOT</name>
<dbReference type="InterPro" id="IPR018656">
    <property type="entry name" value="DUF2087"/>
</dbReference>
<dbReference type="Pfam" id="PF09860">
    <property type="entry name" value="DUF2087"/>
    <property type="match status" value="1"/>
</dbReference>
<protein>
    <submittedName>
        <fullName evidence="2">Transcriptional regulator</fullName>
    </submittedName>
</protein>
<proteinExistence type="predicted"/>
<dbReference type="PRINTS" id="PR00038">
    <property type="entry name" value="HTHLUXR"/>
</dbReference>
<dbReference type="Gene3D" id="1.10.10.10">
    <property type="entry name" value="Winged helix-like DNA-binding domain superfamily/Winged helix DNA-binding domain"/>
    <property type="match status" value="1"/>
</dbReference>
<sequence>MNENNKELFWDAATEEIKKGYTESEECYKCIICEEEFIKGRIYQVESMLYDSRKAVELHILEKHSSTLEYLLGMNPTFTGLTEIQRELLVLIASGLTDKEIAIKLGVAQSTIRNHRFKLREKEKQARLFLAMMELISENTQKKVNILDKDILRDAHKTATTIDDRYNITDKERESTIKNYMDESGAIKTFPAKEKKKIIILSEVVKNFSKGKKYSEREINRILQRIFEDYATIRRAMVEYGFIERSNDCSSYWVKE</sequence>
<dbReference type="SMART" id="SM00421">
    <property type="entry name" value="HTH_LUXR"/>
    <property type="match status" value="1"/>
</dbReference>